<dbReference type="Gene3D" id="3.30.1240.10">
    <property type="match status" value="1"/>
</dbReference>
<dbReference type="InterPro" id="IPR006379">
    <property type="entry name" value="HAD-SF_hydro_IIB"/>
</dbReference>
<dbReference type="GO" id="GO:0005829">
    <property type="term" value="C:cytosol"/>
    <property type="evidence" value="ECO:0007669"/>
    <property type="project" value="TreeGrafter"/>
</dbReference>
<dbReference type="RefSeq" id="WP_073269526.1">
    <property type="nucleotide sequence ID" value="NZ_FQTU01000002.1"/>
</dbReference>
<proteinExistence type="predicted"/>
<dbReference type="PANTHER" id="PTHR10000">
    <property type="entry name" value="PHOSPHOSERINE PHOSPHATASE"/>
    <property type="match status" value="1"/>
</dbReference>
<dbReference type="GO" id="GO:0000287">
    <property type="term" value="F:magnesium ion binding"/>
    <property type="evidence" value="ECO:0007669"/>
    <property type="project" value="TreeGrafter"/>
</dbReference>
<dbReference type="SFLD" id="SFLDS00003">
    <property type="entry name" value="Haloacid_Dehalogenase"/>
    <property type="match status" value="1"/>
</dbReference>
<evidence type="ECO:0000313" key="2">
    <source>
        <dbReference type="Proteomes" id="UP000184251"/>
    </source>
</evidence>
<dbReference type="Pfam" id="PF08282">
    <property type="entry name" value="Hydrolase_3"/>
    <property type="match status" value="1"/>
</dbReference>
<keyword evidence="2" id="KW-1185">Reference proteome</keyword>
<gene>
    <name evidence="1" type="ORF">SAMN02746064_00534</name>
</gene>
<dbReference type="AlphaFoldDB" id="A0A1M4TLB3"/>
<dbReference type="SUPFAM" id="SSF56784">
    <property type="entry name" value="HAD-like"/>
    <property type="match status" value="1"/>
</dbReference>
<dbReference type="SFLD" id="SFLDG01140">
    <property type="entry name" value="C2.B:_Phosphomannomutase_and_P"/>
    <property type="match status" value="1"/>
</dbReference>
<dbReference type="Gene3D" id="3.40.50.1000">
    <property type="entry name" value="HAD superfamily/HAD-like"/>
    <property type="match status" value="1"/>
</dbReference>
<dbReference type="PANTHER" id="PTHR10000:SF8">
    <property type="entry name" value="HAD SUPERFAMILY HYDROLASE-LIKE, TYPE 3"/>
    <property type="match status" value="1"/>
</dbReference>
<dbReference type="OrthoDB" id="9781413at2"/>
<accession>A0A1M4TLB3</accession>
<evidence type="ECO:0008006" key="3">
    <source>
        <dbReference type="Google" id="ProtNLM"/>
    </source>
</evidence>
<dbReference type="InterPro" id="IPR036412">
    <property type="entry name" value="HAD-like_sf"/>
</dbReference>
<dbReference type="InterPro" id="IPR000150">
    <property type="entry name" value="Cof"/>
</dbReference>
<evidence type="ECO:0000313" key="1">
    <source>
        <dbReference type="EMBL" id="SHE45279.1"/>
    </source>
</evidence>
<organism evidence="1 2">
    <name type="scientific">Alkalibacter saccharofermentans DSM 14828</name>
    <dbReference type="NCBI Taxonomy" id="1120975"/>
    <lineage>
        <taxon>Bacteria</taxon>
        <taxon>Bacillati</taxon>
        <taxon>Bacillota</taxon>
        <taxon>Clostridia</taxon>
        <taxon>Eubacteriales</taxon>
        <taxon>Eubacteriaceae</taxon>
        <taxon>Alkalibacter</taxon>
    </lineage>
</organism>
<dbReference type="STRING" id="1120975.SAMN02746064_00534"/>
<dbReference type="NCBIfam" id="TIGR01484">
    <property type="entry name" value="HAD-SF-IIB"/>
    <property type="match status" value="1"/>
</dbReference>
<dbReference type="CDD" id="cd07516">
    <property type="entry name" value="HAD_Pase"/>
    <property type="match status" value="1"/>
</dbReference>
<sequence length="267" mass="29685">MIKLLALDIDGTLIREDNKISAVVRESILKAYHNGVKVVLLSGRNYFGMKDYIHELGLKGIAASANGAEIVSIEDEEVIYQETIPYDIARSVVEKSISVGTVPINFSNCKVYTKGFDSLPRDYIKALNQEFHYIEDIYENLKDYPSAKLMMVGAKNNLDTIKEFSLTSYGEVLNADFSMETLLEVYSNKADKGKALSFMMEHYGVLKEETMCIGDSENDIPMFKTAGISVAMGNASENVKSHAMEITGHVENDGVKLALDKHVFGRI</sequence>
<dbReference type="PROSITE" id="PS01229">
    <property type="entry name" value="COF_2"/>
    <property type="match status" value="1"/>
</dbReference>
<dbReference type="GO" id="GO:0016791">
    <property type="term" value="F:phosphatase activity"/>
    <property type="evidence" value="ECO:0007669"/>
    <property type="project" value="UniProtKB-ARBA"/>
</dbReference>
<dbReference type="NCBIfam" id="TIGR00099">
    <property type="entry name" value="Cof-subfamily"/>
    <property type="match status" value="1"/>
</dbReference>
<name>A0A1M4TLB3_9FIRM</name>
<dbReference type="Proteomes" id="UP000184251">
    <property type="component" value="Unassembled WGS sequence"/>
</dbReference>
<reference evidence="1 2" key="1">
    <citation type="submission" date="2016-11" db="EMBL/GenBank/DDBJ databases">
        <authorList>
            <person name="Jaros S."/>
            <person name="Januszkiewicz K."/>
            <person name="Wedrychowicz H."/>
        </authorList>
    </citation>
    <scope>NUCLEOTIDE SEQUENCE [LARGE SCALE GENOMIC DNA]</scope>
    <source>
        <strain evidence="1 2">DSM 14828</strain>
    </source>
</reference>
<dbReference type="SFLD" id="SFLDG01144">
    <property type="entry name" value="C2.B.4:_PGP_Like"/>
    <property type="match status" value="1"/>
</dbReference>
<protein>
    <recommendedName>
        <fullName evidence="3">Haloacid dehalogenase-like hydrolase</fullName>
    </recommendedName>
</protein>
<dbReference type="EMBL" id="FQTU01000002">
    <property type="protein sequence ID" value="SHE45279.1"/>
    <property type="molecule type" value="Genomic_DNA"/>
</dbReference>
<dbReference type="InterPro" id="IPR023214">
    <property type="entry name" value="HAD_sf"/>
</dbReference>